<dbReference type="HOGENOM" id="CLU_004471_6_3_1"/>
<reference evidence="3 4" key="1">
    <citation type="journal article" date="2010" name="Nature">
        <title>Perigord black truffle genome uncovers evolutionary origins and mechanisms of symbiosis.</title>
        <authorList>
            <person name="Martin F."/>
            <person name="Kohler A."/>
            <person name="Murat C."/>
            <person name="Balestrini R."/>
            <person name="Coutinho P.M."/>
            <person name="Jaillon O."/>
            <person name="Montanini B."/>
            <person name="Morin E."/>
            <person name="Noel B."/>
            <person name="Percudani R."/>
            <person name="Porcel B."/>
            <person name="Rubini A."/>
            <person name="Amicucci A."/>
            <person name="Amselem J."/>
            <person name="Anthouard V."/>
            <person name="Arcioni S."/>
            <person name="Artiguenave F."/>
            <person name="Aury J.M."/>
            <person name="Ballario P."/>
            <person name="Bolchi A."/>
            <person name="Brenna A."/>
            <person name="Brun A."/>
            <person name="Buee M."/>
            <person name="Cantarel B."/>
            <person name="Chevalier G."/>
            <person name="Couloux A."/>
            <person name="Da Silva C."/>
            <person name="Denoeud F."/>
            <person name="Duplessis S."/>
            <person name="Ghignone S."/>
            <person name="Hilselberger B."/>
            <person name="Iotti M."/>
            <person name="Marcais B."/>
            <person name="Mello A."/>
            <person name="Miranda M."/>
            <person name="Pacioni G."/>
            <person name="Quesneville H."/>
            <person name="Riccioni C."/>
            <person name="Ruotolo R."/>
            <person name="Splivallo R."/>
            <person name="Stocchi V."/>
            <person name="Tisserant E."/>
            <person name="Viscomi A.R."/>
            <person name="Zambonelli A."/>
            <person name="Zampieri E."/>
            <person name="Henrissat B."/>
            <person name="Lebrun M.H."/>
            <person name="Paolocci F."/>
            <person name="Bonfante P."/>
            <person name="Ottonello S."/>
            <person name="Wincker P."/>
        </authorList>
    </citation>
    <scope>NUCLEOTIDE SEQUENCE [LARGE SCALE GENOMIC DNA]</scope>
    <source>
        <strain evidence="3 4">Mel28</strain>
    </source>
</reference>
<dbReference type="GO" id="GO:0016887">
    <property type="term" value="F:ATP hydrolysis activity"/>
    <property type="evidence" value="ECO:0007669"/>
    <property type="project" value="InterPro"/>
</dbReference>
<dbReference type="CDD" id="cd19481">
    <property type="entry name" value="RecA-like_protease"/>
    <property type="match status" value="1"/>
</dbReference>
<dbReference type="SMART" id="SM00382">
    <property type="entry name" value="AAA"/>
    <property type="match status" value="1"/>
</dbReference>
<dbReference type="PANTHER" id="PTHR46411:SF2">
    <property type="entry name" value="AAA+ ATPASE DOMAIN-CONTAINING PROTEIN"/>
    <property type="match status" value="1"/>
</dbReference>
<feature type="compositionally biased region" description="Acidic residues" evidence="1">
    <location>
        <begin position="1032"/>
        <end position="1059"/>
    </location>
</feature>
<dbReference type="EMBL" id="FN430197">
    <property type="protein sequence ID" value="CAZ83068.1"/>
    <property type="molecule type" value="Genomic_DNA"/>
</dbReference>
<dbReference type="InterPro" id="IPR027417">
    <property type="entry name" value="P-loop_NTPase"/>
</dbReference>
<feature type="compositionally biased region" description="Polar residues" evidence="1">
    <location>
        <begin position="59"/>
        <end position="72"/>
    </location>
</feature>
<accession>D5GEX5</accession>
<dbReference type="eggNOG" id="KOG0742">
    <property type="taxonomic scope" value="Eukaryota"/>
</dbReference>
<feature type="compositionally biased region" description="Polar residues" evidence="1">
    <location>
        <begin position="80"/>
        <end position="91"/>
    </location>
</feature>
<feature type="compositionally biased region" description="Basic residues" evidence="1">
    <location>
        <begin position="1096"/>
        <end position="1108"/>
    </location>
</feature>
<dbReference type="Proteomes" id="UP000006911">
    <property type="component" value="Unassembled WGS sequence"/>
</dbReference>
<feature type="region of interest" description="Disordered" evidence="1">
    <location>
        <begin position="59"/>
        <end position="146"/>
    </location>
</feature>
<dbReference type="Pfam" id="PF22942">
    <property type="entry name" value="DUF7025"/>
    <property type="match status" value="1"/>
</dbReference>
<sequence length="1108" mass="125251">MQELGFNPLFRPTHHNSHGTKAYGICCSIIVVMTPRAPVQDPTPSEVWKKVENLPLKTATGSTKTALHQDSGGSADETQDTTMTETGNSPKTETDAASALEPEAVVSGAKRDTSQTKDVSSSSESKDTITDSSQTSTGPDAEAPVADVETYGQFKEGQITSDEEDEVTVIRSDWVPLDKRRKAARKRIRQSQSYMELLEDRVAFLESHIVKYKPDDPIEEEDEAPPAKLMRREPNRMLFEEFELARQEEGEHVLDIQVRDPAEVGEASAGRAEKLRINSVPVLKILEKITTSKPFGNSYIFLRPFRDLMRQRDILGEYLEELEKIHGDKNPDSADDKGEVPTVIYEPSGGVWGSNLLPETAVENITETKEDMEDLRCLLEFIDEECKSDFDLVRAIKHGGVKKIAFTDIDLLFTAGDEIYSQKHVDNPQIYRVLATTGGRPLRKTEFIRGNYKLYYRMLKKATTGICEPNHAPSYSDIFRARKDDDGKGESLYRRHDTASPFIIDCYSIDFDGSHLGGVQKQIEIRPYEGEKPVTSLPVYPLKFLPDLEKTRERLLARGKSFLQMLDVSHRYYEGLSLSEPKEEIQSQVIADPTLALQLNPEWIPKLGLDNATERDPREANESGPSACSTLCWQGSFCEKHEDFFIELQTKHHQEIFAGQAKLLDEAQEHQKLGDSLIILLPERIFGFVLRSRKWAPLDVTLMRDVPSRKEGFNSLVLPKGHRDLVEALVQTHSRGSRPTSGTIYDREHEVDLVRGKGKGLIILLHGAPGVGKTSTAECVADFTGRPLFAITCGDIGAEAKEVEENLEKHFSLAHKWGCVLLLDEADIFLQKRDRADLRRNSMVSVFLRVLEYYSGILFLTTNRVGMFDEAFKSRIHISLYYPPLDRKAYLAVWDMNLTRTQEGKKNIQVDRAEIRGYAKKHYKQLKWNGRQIRNAFQTAIALAEFDAKKAAIKAGVEGAEDMIHPPAKLTRQKFVKVAKASKDFDEYLREVYSGLNDADIAELEEVRKDNYLGYPPRRRSTFNRSKKEEVSESEEDTSTDSEEDEDDGDSEDQDEDSEIDKKRRKKRKGSSGGKKSKKGDDDSEDSEDEEEEARSKKKAGKKKSSRR</sequence>
<feature type="compositionally biased region" description="Acidic residues" evidence="1">
    <location>
        <begin position="1082"/>
        <end position="1093"/>
    </location>
</feature>
<dbReference type="GeneID" id="9188606"/>
<dbReference type="InterPro" id="IPR056599">
    <property type="entry name" value="AAA_lid_fung"/>
</dbReference>
<dbReference type="AlphaFoldDB" id="D5GEX5"/>
<dbReference type="InParanoid" id="D5GEX5"/>
<dbReference type="GO" id="GO:0005524">
    <property type="term" value="F:ATP binding"/>
    <property type="evidence" value="ECO:0007669"/>
    <property type="project" value="InterPro"/>
</dbReference>
<dbReference type="Pfam" id="PF23232">
    <property type="entry name" value="AAA_lid_13"/>
    <property type="match status" value="1"/>
</dbReference>
<proteinExistence type="predicted"/>
<name>D5GEX5_TUBMM</name>
<dbReference type="KEGG" id="tml:GSTUM_00006632001"/>
<feature type="domain" description="AAA+ ATPase" evidence="2">
    <location>
        <begin position="759"/>
        <end position="884"/>
    </location>
</feature>
<evidence type="ECO:0000313" key="3">
    <source>
        <dbReference type="EMBL" id="CAZ83068.1"/>
    </source>
</evidence>
<evidence type="ECO:0000256" key="1">
    <source>
        <dbReference type="SAM" id="MobiDB-lite"/>
    </source>
</evidence>
<feature type="region of interest" description="Disordered" evidence="1">
    <location>
        <begin position="1013"/>
        <end position="1108"/>
    </location>
</feature>
<dbReference type="InterPro" id="IPR003593">
    <property type="entry name" value="AAA+_ATPase"/>
</dbReference>
<dbReference type="STRING" id="656061.D5GEX5"/>
<feature type="compositionally biased region" description="Basic residues" evidence="1">
    <location>
        <begin position="1063"/>
        <end position="1078"/>
    </location>
</feature>
<evidence type="ECO:0000259" key="2">
    <source>
        <dbReference type="SMART" id="SM00382"/>
    </source>
</evidence>
<dbReference type="SUPFAM" id="SSF52540">
    <property type="entry name" value="P-loop containing nucleoside triphosphate hydrolases"/>
    <property type="match status" value="1"/>
</dbReference>
<evidence type="ECO:0000313" key="4">
    <source>
        <dbReference type="Proteomes" id="UP000006911"/>
    </source>
</evidence>
<gene>
    <name evidence="3" type="ORF">GSTUM_00006632001</name>
</gene>
<organism evidence="3 4">
    <name type="scientific">Tuber melanosporum (strain Mel28)</name>
    <name type="common">Perigord black truffle</name>
    <dbReference type="NCBI Taxonomy" id="656061"/>
    <lineage>
        <taxon>Eukaryota</taxon>
        <taxon>Fungi</taxon>
        <taxon>Dikarya</taxon>
        <taxon>Ascomycota</taxon>
        <taxon>Pezizomycotina</taxon>
        <taxon>Pezizomycetes</taxon>
        <taxon>Pezizales</taxon>
        <taxon>Tuberaceae</taxon>
        <taxon>Tuber</taxon>
    </lineage>
</organism>
<protein>
    <submittedName>
        <fullName evidence="3">(Perigord truffle) hypothetical protein</fullName>
    </submittedName>
</protein>
<keyword evidence="4" id="KW-1185">Reference proteome</keyword>
<dbReference type="RefSeq" id="XP_002838877.1">
    <property type="nucleotide sequence ID" value="XM_002838831.1"/>
</dbReference>
<dbReference type="Gene3D" id="3.40.50.300">
    <property type="entry name" value="P-loop containing nucleotide triphosphate hydrolases"/>
    <property type="match status" value="1"/>
</dbReference>
<dbReference type="InterPro" id="IPR003959">
    <property type="entry name" value="ATPase_AAA_core"/>
</dbReference>
<dbReference type="InterPro" id="IPR054289">
    <property type="entry name" value="DUF7025"/>
</dbReference>
<dbReference type="OMA" id="EFIDEEC"/>
<dbReference type="PANTHER" id="PTHR46411">
    <property type="entry name" value="FAMILY ATPASE, PUTATIVE-RELATED"/>
    <property type="match status" value="1"/>
</dbReference>
<dbReference type="Pfam" id="PF00004">
    <property type="entry name" value="AAA"/>
    <property type="match status" value="1"/>
</dbReference>